<dbReference type="Gene3D" id="1.10.3720.10">
    <property type="entry name" value="MetI-like"/>
    <property type="match status" value="1"/>
</dbReference>
<feature type="transmembrane region" description="Helical" evidence="7">
    <location>
        <begin position="83"/>
        <end position="104"/>
    </location>
</feature>
<evidence type="ECO:0000256" key="2">
    <source>
        <dbReference type="ARBA" id="ARBA00022448"/>
    </source>
</evidence>
<dbReference type="CDD" id="cd06261">
    <property type="entry name" value="TM_PBP2"/>
    <property type="match status" value="1"/>
</dbReference>
<feature type="transmembrane region" description="Helical" evidence="7">
    <location>
        <begin position="161"/>
        <end position="182"/>
    </location>
</feature>
<evidence type="ECO:0000256" key="3">
    <source>
        <dbReference type="ARBA" id="ARBA00022475"/>
    </source>
</evidence>
<dbReference type="Pfam" id="PF00528">
    <property type="entry name" value="BPD_transp_1"/>
    <property type="match status" value="1"/>
</dbReference>
<feature type="transmembrane region" description="Helical" evidence="7">
    <location>
        <begin position="21"/>
        <end position="46"/>
    </location>
</feature>
<reference evidence="9 10" key="1">
    <citation type="submission" date="2020-11" db="EMBL/GenBank/DDBJ databases">
        <title>Actinomyces sp. ZJ750.</title>
        <authorList>
            <person name="Zhou J."/>
        </authorList>
    </citation>
    <scope>NUCLEOTIDE SEQUENCE [LARGE SCALE GENOMIC DNA]</scope>
    <source>
        <strain evidence="9 10">ZJ750</strain>
    </source>
</reference>
<evidence type="ECO:0000256" key="4">
    <source>
        <dbReference type="ARBA" id="ARBA00022692"/>
    </source>
</evidence>
<dbReference type="PANTHER" id="PTHR43744:SF12">
    <property type="entry name" value="ABC TRANSPORTER PERMEASE PROTEIN MG189-RELATED"/>
    <property type="match status" value="1"/>
</dbReference>
<evidence type="ECO:0000256" key="1">
    <source>
        <dbReference type="ARBA" id="ARBA00004651"/>
    </source>
</evidence>
<dbReference type="AlphaFoldDB" id="A0A7T0LJ61"/>
<feature type="domain" description="ABC transmembrane type-1" evidence="8">
    <location>
        <begin position="79"/>
        <end position="282"/>
    </location>
</feature>
<evidence type="ECO:0000259" key="8">
    <source>
        <dbReference type="PROSITE" id="PS50928"/>
    </source>
</evidence>
<keyword evidence="2 7" id="KW-0813">Transport</keyword>
<dbReference type="RefSeq" id="WP_166856872.1">
    <property type="nucleotide sequence ID" value="NZ_CP063989.1"/>
</dbReference>
<protein>
    <submittedName>
        <fullName evidence="9">Carbohydrate ABC transporter permease</fullName>
    </submittedName>
</protein>
<dbReference type="PROSITE" id="PS50928">
    <property type="entry name" value="ABC_TM1"/>
    <property type="match status" value="1"/>
</dbReference>
<dbReference type="EMBL" id="CP063989">
    <property type="protein sequence ID" value="QPL04702.1"/>
    <property type="molecule type" value="Genomic_DNA"/>
</dbReference>
<feature type="transmembrane region" description="Helical" evidence="7">
    <location>
        <begin position="203"/>
        <end position="224"/>
    </location>
</feature>
<proteinExistence type="inferred from homology"/>
<feature type="transmembrane region" description="Helical" evidence="7">
    <location>
        <begin position="261"/>
        <end position="281"/>
    </location>
</feature>
<keyword evidence="4 7" id="KW-0812">Transmembrane</keyword>
<feature type="transmembrane region" description="Helical" evidence="7">
    <location>
        <begin position="116"/>
        <end position="141"/>
    </location>
</feature>
<dbReference type="InterPro" id="IPR035906">
    <property type="entry name" value="MetI-like_sf"/>
</dbReference>
<dbReference type="GO" id="GO:0055085">
    <property type="term" value="P:transmembrane transport"/>
    <property type="evidence" value="ECO:0007669"/>
    <property type="project" value="InterPro"/>
</dbReference>
<evidence type="ECO:0000313" key="9">
    <source>
        <dbReference type="EMBL" id="QPL04702.1"/>
    </source>
</evidence>
<dbReference type="SUPFAM" id="SSF161098">
    <property type="entry name" value="MetI-like"/>
    <property type="match status" value="1"/>
</dbReference>
<keyword evidence="6 7" id="KW-0472">Membrane</keyword>
<sequence length="297" mass="32392">MTALARPTPRRRSRRRATRSLLLHLAALVVTALYLIPMLNLLLVALTPMGEPTTGTVPSRLAWGNFAEAIQASDFGLFFVNSMLVTLASTVSQVVLSCMAGYALAKMPVRGKKYILFGLIALLVVPPEVMMVPLFTLFTHVPLAGGNDWLGQGGAGMLDGYLIMILPHAASALGIFLMRQFYVDLPEELGQSARVDGAGELRIFAQIYTPLALPAVAVVTVLAFQSAWNDFLWPLVTVKSNNMRTLQLGLAVFYQENSTQWNLLMAAILMMTIPIIVIFLYGQRFFTDGVSAGAVKQ</sequence>
<keyword evidence="3" id="KW-1003">Cell membrane</keyword>
<evidence type="ECO:0000313" key="10">
    <source>
        <dbReference type="Proteomes" id="UP000594637"/>
    </source>
</evidence>
<evidence type="ECO:0000256" key="5">
    <source>
        <dbReference type="ARBA" id="ARBA00022989"/>
    </source>
</evidence>
<dbReference type="KEGG" id="arep:ID810_07910"/>
<dbReference type="Proteomes" id="UP000594637">
    <property type="component" value="Chromosome"/>
</dbReference>
<accession>A0A7T0LJ61</accession>
<gene>
    <name evidence="9" type="ORF">ID810_07910</name>
</gene>
<name>A0A7T0LJ61_9ACTO</name>
<dbReference type="PANTHER" id="PTHR43744">
    <property type="entry name" value="ABC TRANSPORTER PERMEASE PROTEIN MG189-RELATED-RELATED"/>
    <property type="match status" value="1"/>
</dbReference>
<comment type="similarity">
    <text evidence="7">Belongs to the binding-protein-dependent transport system permease family.</text>
</comment>
<comment type="subcellular location">
    <subcellularLocation>
        <location evidence="1 7">Cell membrane</location>
        <topology evidence="1 7">Multi-pass membrane protein</topology>
    </subcellularLocation>
</comment>
<keyword evidence="10" id="KW-1185">Reference proteome</keyword>
<dbReference type="InterPro" id="IPR000515">
    <property type="entry name" value="MetI-like"/>
</dbReference>
<dbReference type="GO" id="GO:0005886">
    <property type="term" value="C:plasma membrane"/>
    <property type="evidence" value="ECO:0007669"/>
    <property type="project" value="UniProtKB-SubCell"/>
</dbReference>
<organism evidence="9 10">
    <name type="scientific">Actinomyces respiraculi</name>
    <dbReference type="NCBI Taxonomy" id="2744574"/>
    <lineage>
        <taxon>Bacteria</taxon>
        <taxon>Bacillati</taxon>
        <taxon>Actinomycetota</taxon>
        <taxon>Actinomycetes</taxon>
        <taxon>Actinomycetales</taxon>
        <taxon>Actinomycetaceae</taxon>
        <taxon>Actinomyces</taxon>
    </lineage>
</organism>
<evidence type="ECO:0000256" key="7">
    <source>
        <dbReference type="RuleBase" id="RU363032"/>
    </source>
</evidence>
<evidence type="ECO:0000256" key="6">
    <source>
        <dbReference type="ARBA" id="ARBA00023136"/>
    </source>
</evidence>
<keyword evidence="5 7" id="KW-1133">Transmembrane helix</keyword>